<evidence type="ECO:0000256" key="4">
    <source>
        <dbReference type="ARBA" id="ARBA00022801"/>
    </source>
</evidence>
<reference evidence="10" key="1">
    <citation type="journal article" date="1999" name="Insect Biochem. Mol. Biol.">
        <title>Characterization of midgut trypsin-like enzymes and three trypsinogen cDNAs from the lesser grain borer, Rhyzopertha dominica (Coleoptera: Bostrichidae).</title>
        <authorList>
            <person name="Zhu Y.C."/>
            <person name="Baker J.E."/>
        </authorList>
    </citation>
    <scope>NUCLEOTIDE SEQUENCE</scope>
</reference>
<dbReference type="InterPro" id="IPR009003">
    <property type="entry name" value="Peptidase_S1_PA"/>
</dbReference>
<dbReference type="CDD" id="cd00190">
    <property type="entry name" value="Tryp_SPc"/>
    <property type="match status" value="1"/>
</dbReference>
<evidence type="ECO:0000256" key="8">
    <source>
        <dbReference type="SAM" id="SignalP"/>
    </source>
</evidence>
<dbReference type="PROSITE" id="PS00135">
    <property type="entry name" value="TRYPSIN_SER"/>
    <property type="match status" value="1"/>
</dbReference>
<evidence type="ECO:0000256" key="6">
    <source>
        <dbReference type="ARBA" id="ARBA00023145"/>
    </source>
</evidence>
<evidence type="ECO:0000256" key="2">
    <source>
        <dbReference type="ARBA" id="ARBA00022670"/>
    </source>
</evidence>
<keyword evidence="4" id="KW-0378">Hydrolase</keyword>
<keyword evidence="7" id="KW-1015">Disulfide bond</keyword>
<evidence type="ECO:0000256" key="3">
    <source>
        <dbReference type="ARBA" id="ARBA00022729"/>
    </source>
</evidence>
<dbReference type="PANTHER" id="PTHR24276">
    <property type="entry name" value="POLYSERASE-RELATED"/>
    <property type="match status" value="1"/>
</dbReference>
<evidence type="ECO:0000259" key="9">
    <source>
        <dbReference type="PROSITE" id="PS50240"/>
    </source>
</evidence>
<dbReference type="FunFam" id="2.40.10.10:FF:000077">
    <property type="entry name" value="Predicted protein"/>
    <property type="match status" value="1"/>
</dbReference>
<keyword evidence="5" id="KW-0720">Serine protease</keyword>
<keyword evidence="2" id="KW-0645">Protease</keyword>
<dbReference type="AlphaFoldDB" id="Q9XYX9"/>
<dbReference type="InterPro" id="IPR033116">
    <property type="entry name" value="TRYPSIN_SER"/>
</dbReference>
<dbReference type="Pfam" id="PF00089">
    <property type="entry name" value="Trypsin"/>
    <property type="match status" value="1"/>
</dbReference>
<keyword evidence="3 8" id="KW-0732">Signal</keyword>
<feature type="domain" description="Peptidase S1" evidence="9">
    <location>
        <begin position="30"/>
        <end position="248"/>
    </location>
</feature>
<feature type="chain" id="PRO_5004338758" evidence="8">
    <location>
        <begin position="18"/>
        <end position="248"/>
    </location>
</feature>
<name>Q9XYX9_RHYDO</name>
<dbReference type="GO" id="GO:0004252">
    <property type="term" value="F:serine-type endopeptidase activity"/>
    <property type="evidence" value="ECO:0007669"/>
    <property type="project" value="InterPro"/>
</dbReference>
<dbReference type="GO" id="GO:0006508">
    <property type="term" value="P:proteolysis"/>
    <property type="evidence" value="ECO:0007669"/>
    <property type="project" value="UniProtKB-KW"/>
</dbReference>
<dbReference type="EMBL" id="AF130840">
    <property type="protein sequence ID" value="AAD31267.1"/>
    <property type="molecule type" value="mRNA"/>
</dbReference>
<dbReference type="Gene3D" id="2.40.10.10">
    <property type="entry name" value="Trypsin-like serine proteases"/>
    <property type="match status" value="1"/>
</dbReference>
<evidence type="ECO:0000256" key="5">
    <source>
        <dbReference type="ARBA" id="ARBA00022825"/>
    </source>
</evidence>
<dbReference type="InterPro" id="IPR050430">
    <property type="entry name" value="Peptidase_S1"/>
</dbReference>
<dbReference type="MEROPS" id="S01.035"/>
<dbReference type="InterPro" id="IPR001314">
    <property type="entry name" value="Peptidase_S1A"/>
</dbReference>
<feature type="signal peptide" evidence="8">
    <location>
        <begin position="1"/>
        <end position="17"/>
    </location>
</feature>
<keyword evidence="6" id="KW-0865">Zymogen</keyword>
<dbReference type="PANTHER" id="PTHR24276:SF91">
    <property type="entry name" value="AT26814P-RELATED"/>
    <property type="match status" value="1"/>
</dbReference>
<organism evidence="10">
    <name type="scientific">Rhyzopertha dominica</name>
    <name type="common">Lesser grain borer</name>
    <name type="synonym">Synodendron dominica</name>
    <dbReference type="NCBI Taxonomy" id="92692"/>
    <lineage>
        <taxon>Eukaryota</taxon>
        <taxon>Metazoa</taxon>
        <taxon>Ecdysozoa</taxon>
        <taxon>Arthropoda</taxon>
        <taxon>Hexapoda</taxon>
        <taxon>Insecta</taxon>
        <taxon>Pterygota</taxon>
        <taxon>Neoptera</taxon>
        <taxon>Endopterygota</taxon>
        <taxon>Coleoptera</taxon>
        <taxon>Polyphaga</taxon>
        <taxon>Bostrichiformia</taxon>
        <taxon>Bostrichidae</taxon>
        <taxon>Dinoderinae</taxon>
        <taxon>Rhyzopertha</taxon>
    </lineage>
</organism>
<evidence type="ECO:0000313" key="10">
    <source>
        <dbReference type="EMBL" id="AAD31267.1"/>
    </source>
</evidence>
<comment type="similarity">
    <text evidence="1">Belongs to the peptidase S1 family.</text>
</comment>
<dbReference type="InterPro" id="IPR001254">
    <property type="entry name" value="Trypsin_dom"/>
</dbReference>
<dbReference type="PRINTS" id="PR00722">
    <property type="entry name" value="CHYMOTRYPSIN"/>
</dbReference>
<evidence type="ECO:0000256" key="1">
    <source>
        <dbReference type="ARBA" id="ARBA00007664"/>
    </source>
</evidence>
<proteinExistence type="evidence at transcript level"/>
<accession>Q9XYX9</accession>
<dbReference type="SMART" id="SM00020">
    <property type="entry name" value="Tryp_SPc"/>
    <property type="match status" value="1"/>
</dbReference>
<dbReference type="PROSITE" id="PS50240">
    <property type="entry name" value="TRYPSIN_DOM"/>
    <property type="match status" value="1"/>
</dbReference>
<evidence type="ECO:0000256" key="7">
    <source>
        <dbReference type="ARBA" id="ARBA00023157"/>
    </source>
</evidence>
<dbReference type="SUPFAM" id="SSF50494">
    <property type="entry name" value="Trypsin-like serine proteases"/>
    <property type="match status" value="1"/>
</dbReference>
<protein>
    <submittedName>
        <fullName evidence="10">Trypsinogen RdoT1</fullName>
    </submittedName>
</protein>
<dbReference type="InterPro" id="IPR043504">
    <property type="entry name" value="Peptidase_S1_PA_chymotrypsin"/>
</dbReference>
<sequence>MAVLTGLVLSPVTYVCAAPHFVPHLPNGKIVGGHDVSIEDYPYQVALLNNGYFICGGSILNEYFVLTAEHCTGHGNLKVRVGSSFSERGGTILNVKEIYTISDNSYAYDVPVLKLSEKIEFGKGIGPVKLPSKGSIPPAGTKSVVSGWGVLHQGDGETADVLQAVEVPIVNLKDCQEAYGGDVDESMICAGEYLDGGKDSCQGDSGGPLVINGVQYGIVSWGYGCALPGYPGVYGSVLAAKDFIDQFV</sequence>